<dbReference type="SMART" id="SM00354">
    <property type="entry name" value="HTH_LACI"/>
    <property type="match status" value="1"/>
</dbReference>
<feature type="domain" description="HTH cro/C1-type" evidence="5">
    <location>
        <begin position="14"/>
        <end position="50"/>
    </location>
</feature>
<protein>
    <submittedName>
        <fullName evidence="6">LacI family transcriptional regulator</fullName>
    </submittedName>
</protein>
<evidence type="ECO:0000313" key="6">
    <source>
        <dbReference type="EMBL" id="MCB6960286.1"/>
    </source>
</evidence>
<dbReference type="Pfam" id="PF00356">
    <property type="entry name" value="LacI"/>
    <property type="match status" value="1"/>
</dbReference>
<dbReference type="SUPFAM" id="SSF47413">
    <property type="entry name" value="lambda repressor-like DNA-binding domains"/>
    <property type="match status" value="1"/>
</dbReference>
<dbReference type="PROSITE" id="PS50943">
    <property type="entry name" value="HTH_CROC1"/>
    <property type="match status" value="1"/>
</dbReference>
<keyword evidence="2" id="KW-0238">DNA-binding</keyword>
<dbReference type="Proteomes" id="UP001197741">
    <property type="component" value="Unassembled WGS sequence"/>
</dbReference>
<dbReference type="CDD" id="cd01392">
    <property type="entry name" value="HTH_LacI"/>
    <property type="match status" value="1"/>
</dbReference>
<evidence type="ECO:0000256" key="3">
    <source>
        <dbReference type="ARBA" id="ARBA00023163"/>
    </source>
</evidence>
<organism evidence="6 7">
    <name type="scientific">Agathobacter rectalis</name>
    <dbReference type="NCBI Taxonomy" id="39491"/>
    <lineage>
        <taxon>Bacteria</taxon>
        <taxon>Bacillati</taxon>
        <taxon>Bacillota</taxon>
        <taxon>Clostridia</taxon>
        <taxon>Lachnospirales</taxon>
        <taxon>Lachnospiraceae</taxon>
        <taxon>Agathobacter</taxon>
    </lineage>
</organism>
<dbReference type="AlphaFoldDB" id="A0AAW4UNE2"/>
<evidence type="ECO:0000259" key="4">
    <source>
        <dbReference type="PROSITE" id="PS50932"/>
    </source>
</evidence>
<dbReference type="Gene3D" id="1.10.260.40">
    <property type="entry name" value="lambda repressor-like DNA-binding domains"/>
    <property type="match status" value="1"/>
</dbReference>
<keyword evidence="3" id="KW-0804">Transcription</keyword>
<dbReference type="PROSITE" id="PS50932">
    <property type="entry name" value="HTH_LACI_2"/>
    <property type="match status" value="1"/>
</dbReference>
<evidence type="ECO:0000256" key="1">
    <source>
        <dbReference type="ARBA" id="ARBA00023015"/>
    </source>
</evidence>
<dbReference type="InterPro" id="IPR001387">
    <property type="entry name" value="Cro/C1-type_HTH"/>
</dbReference>
<dbReference type="Pfam" id="PF13377">
    <property type="entry name" value="Peripla_BP_3"/>
    <property type="match status" value="1"/>
</dbReference>
<evidence type="ECO:0000259" key="5">
    <source>
        <dbReference type="PROSITE" id="PS50943"/>
    </source>
</evidence>
<keyword evidence="1" id="KW-0805">Transcription regulation</keyword>
<proteinExistence type="predicted"/>
<gene>
    <name evidence="6" type="ORF">LIZ82_05185</name>
</gene>
<dbReference type="GO" id="GO:0000976">
    <property type="term" value="F:transcription cis-regulatory region binding"/>
    <property type="evidence" value="ECO:0007669"/>
    <property type="project" value="TreeGrafter"/>
</dbReference>
<sequence>MYKLYSKKIIILNRMEFNMTLKDIAEMAGVSTMTVSNVINGKTSRVSQKTRDKINSIIEEYNYVPNMNARSLSNNSSHIIGVVTFLEEKEYASGYNYFENPYVSTMIGTIETELHKNGYFTMLQSVSKSSDILSLVKNWNVDGMILVFPTSAQNLEKLMDAANCPIATFDSNYSHPNLINVISDDEKGLYLSTKYMINHGHTEIAFVADYEGNIVLTKRFNGYKKALEDSHIPFRPEYIFSYPPSYEGGIEAGRAIAGSKSPITAVVTTADICAIGIMEGARLGGYRVPIDLSVIGYDNLNLCQYTVPKLTSVSQNVPKKARLATELLLKKIHDNESDSNLGEIMDVEIVDRQSVISLY</sequence>
<dbReference type="Gene3D" id="3.40.50.2300">
    <property type="match status" value="2"/>
</dbReference>
<dbReference type="PRINTS" id="PR00036">
    <property type="entry name" value="HTHLACI"/>
</dbReference>
<dbReference type="InterPro" id="IPR010982">
    <property type="entry name" value="Lambda_DNA-bd_dom_sf"/>
</dbReference>
<dbReference type="RefSeq" id="WP_306782868.1">
    <property type="nucleotide sequence ID" value="NZ_JAJCJQ010000004.1"/>
</dbReference>
<dbReference type="PROSITE" id="PS00356">
    <property type="entry name" value="HTH_LACI_1"/>
    <property type="match status" value="1"/>
</dbReference>
<dbReference type="InterPro" id="IPR000843">
    <property type="entry name" value="HTH_LacI"/>
</dbReference>
<evidence type="ECO:0000256" key="2">
    <source>
        <dbReference type="ARBA" id="ARBA00023125"/>
    </source>
</evidence>
<evidence type="ECO:0000313" key="7">
    <source>
        <dbReference type="Proteomes" id="UP001197741"/>
    </source>
</evidence>
<dbReference type="GO" id="GO:0003700">
    <property type="term" value="F:DNA-binding transcription factor activity"/>
    <property type="evidence" value="ECO:0007669"/>
    <property type="project" value="TreeGrafter"/>
</dbReference>
<dbReference type="InterPro" id="IPR028082">
    <property type="entry name" value="Peripla_BP_I"/>
</dbReference>
<feature type="domain" description="HTH lacI-type" evidence="4">
    <location>
        <begin position="19"/>
        <end position="74"/>
    </location>
</feature>
<name>A0AAW4UNE2_9FIRM</name>
<dbReference type="PANTHER" id="PTHR30146">
    <property type="entry name" value="LACI-RELATED TRANSCRIPTIONAL REPRESSOR"/>
    <property type="match status" value="1"/>
</dbReference>
<reference evidence="6" key="1">
    <citation type="submission" date="2021-10" db="EMBL/GenBank/DDBJ databases">
        <title>Collection of gut derived symbiotic bacterial strains cultured from healthy donors.</title>
        <authorList>
            <person name="Lin H."/>
            <person name="Littmann E."/>
            <person name="Kohout C."/>
            <person name="Pamer E.G."/>
        </authorList>
    </citation>
    <scope>NUCLEOTIDE SEQUENCE</scope>
    <source>
        <strain evidence="6">DFI.7.28A</strain>
    </source>
</reference>
<comment type="caution">
    <text evidence="6">The sequence shown here is derived from an EMBL/GenBank/DDBJ whole genome shotgun (WGS) entry which is preliminary data.</text>
</comment>
<dbReference type="EMBL" id="JAJCJQ010000004">
    <property type="protein sequence ID" value="MCB6960286.1"/>
    <property type="molecule type" value="Genomic_DNA"/>
</dbReference>
<dbReference type="PANTHER" id="PTHR30146:SF24">
    <property type="entry name" value="XYLOSE OPERON REGULATORY PROTEIN"/>
    <property type="match status" value="1"/>
</dbReference>
<dbReference type="CDD" id="cd06267">
    <property type="entry name" value="PBP1_LacI_sugar_binding-like"/>
    <property type="match status" value="1"/>
</dbReference>
<accession>A0AAW4UNE2</accession>
<dbReference type="SUPFAM" id="SSF53822">
    <property type="entry name" value="Periplasmic binding protein-like I"/>
    <property type="match status" value="1"/>
</dbReference>
<dbReference type="InterPro" id="IPR046335">
    <property type="entry name" value="LacI/GalR-like_sensor"/>
</dbReference>